<dbReference type="Proteomes" id="UP000193642">
    <property type="component" value="Unassembled WGS sequence"/>
</dbReference>
<dbReference type="AlphaFoldDB" id="A0A1Y2B6N0"/>
<dbReference type="EMBL" id="MCGO01000082">
    <property type="protein sequence ID" value="ORY30493.1"/>
    <property type="molecule type" value="Genomic_DNA"/>
</dbReference>
<dbReference type="InterPro" id="IPR013978">
    <property type="entry name" value="MEKHLA"/>
</dbReference>
<comment type="caution">
    <text evidence="2">The sequence shown here is derived from an EMBL/GenBank/DDBJ whole genome shotgun (WGS) entry which is preliminary data.</text>
</comment>
<name>A0A1Y2B6N0_9FUNG</name>
<dbReference type="SUPFAM" id="SSF55785">
    <property type="entry name" value="PYP-like sensor domain (PAS domain)"/>
    <property type="match status" value="1"/>
</dbReference>
<reference evidence="2 3" key="1">
    <citation type="submission" date="2016-07" db="EMBL/GenBank/DDBJ databases">
        <title>Pervasive Adenine N6-methylation of Active Genes in Fungi.</title>
        <authorList>
            <consortium name="DOE Joint Genome Institute"/>
            <person name="Mondo S.J."/>
            <person name="Dannebaum R.O."/>
            <person name="Kuo R.C."/>
            <person name="Labutti K."/>
            <person name="Haridas S."/>
            <person name="Kuo A."/>
            <person name="Salamov A."/>
            <person name="Ahrendt S.R."/>
            <person name="Lipzen A."/>
            <person name="Sullivan W."/>
            <person name="Andreopoulos W.B."/>
            <person name="Clum A."/>
            <person name="Lindquist E."/>
            <person name="Daum C."/>
            <person name="Ramamoorthy G.K."/>
            <person name="Gryganskyi A."/>
            <person name="Culley D."/>
            <person name="Magnuson J.K."/>
            <person name="James T.Y."/>
            <person name="O'Malley M.A."/>
            <person name="Stajich J.E."/>
            <person name="Spatafora J.W."/>
            <person name="Visel A."/>
            <person name="Grigoriev I.V."/>
        </authorList>
    </citation>
    <scope>NUCLEOTIDE SEQUENCE [LARGE SCALE GENOMIC DNA]</scope>
    <source>
        <strain evidence="2 3">JEL800</strain>
    </source>
</reference>
<dbReference type="OrthoDB" id="2099666at2759"/>
<dbReference type="Gene3D" id="3.30.450.20">
    <property type="entry name" value="PAS domain"/>
    <property type="match status" value="1"/>
</dbReference>
<sequence length="161" mass="17341">MTSKLITPALILRSHLSLIPKESQVLSAETISDAATILATAPFPVLSHTGTPTSTNDPTFTYANARALSLFQYPLEEFIGLPSRLSASAGTDRDVREVMMRNVAERGYSLGVTGVRVAKGGKEFRLVDAVVWNVMDEDGVSVIGQAAALVKVDGCPWYKEE</sequence>
<feature type="domain" description="MEKHLA" evidence="1">
    <location>
        <begin position="10"/>
        <end position="151"/>
    </location>
</feature>
<accession>A0A1Y2B6N0</accession>
<proteinExistence type="predicted"/>
<dbReference type="CDD" id="cd00130">
    <property type="entry name" value="PAS"/>
    <property type="match status" value="1"/>
</dbReference>
<keyword evidence="3" id="KW-1185">Reference proteome</keyword>
<dbReference type="InterPro" id="IPR035965">
    <property type="entry name" value="PAS-like_dom_sf"/>
</dbReference>
<evidence type="ECO:0000259" key="1">
    <source>
        <dbReference type="Pfam" id="PF08670"/>
    </source>
</evidence>
<evidence type="ECO:0000313" key="2">
    <source>
        <dbReference type="EMBL" id="ORY30493.1"/>
    </source>
</evidence>
<evidence type="ECO:0000313" key="3">
    <source>
        <dbReference type="Proteomes" id="UP000193642"/>
    </source>
</evidence>
<dbReference type="InterPro" id="IPR000014">
    <property type="entry name" value="PAS"/>
</dbReference>
<protein>
    <submittedName>
        <fullName evidence="2">MEKHLA-domain-containing protein</fullName>
    </submittedName>
</protein>
<organism evidence="2 3">
    <name type="scientific">Rhizoclosmatium globosum</name>
    <dbReference type="NCBI Taxonomy" id="329046"/>
    <lineage>
        <taxon>Eukaryota</taxon>
        <taxon>Fungi</taxon>
        <taxon>Fungi incertae sedis</taxon>
        <taxon>Chytridiomycota</taxon>
        <taxon>Chytridiomycota incertae sedis</taxon>
        <taxon>Chytridiomycetes</taxon>
        <taxon>Chytridiales</taxon>
        <taxon>Chytriomycetaceae</taxon>
        <taxon>Rhizoclosmatium</taxon>
    </lineage>
</organism>
<dbReference type="Pfam" id="PF08670">
    <property type="entry name" value="MEKHLA"/>
    <property type="match status" value="1"/>
</dbReference>
<gene>
    <name evidence="2" type="ORF">BCR33DRAFT_857337</name>
</gene>